<proteinExistence type="predicted"/>
<keyword evidence="3" id="KW-1185">Reference proteome</keyword>
<gene>
    <name evidence="2" type="ORF">ANN_21962</name>
</gene>
<organism evidence="2 3">
    <name type="scientific">Periplaneta americana</name>
    <name type="common">American cockroach</name>
    <name type="synonym">Blatta americana</name>
    <dbReference type="NCBI Taxonomy" id="6978"/>
    <lineage>
        <taxon>Eukaryota</taxon>
        <taxon>Metazoa</taxon>
        <taxon>Ecdysozoa</taxon>
        <taxon>Arthropoda</taxon>
        <taxon>Hexapoda</taxon>
        <taxon>Insecta</taxon>
        <taxon>Pterygota</taxon>
        <taxon>Neoptera</taxon>
        <taxon>Polyneoptera</taxon>
        <taxon>Dictyoptera</taxon>
        <taxon>Blattodea</taxon>
        <taxon>Blattoidea</taxon>
        <taxon>Blattidae</taxon>
        <taxon>Blattinae</taxon>
        <taxon>Periplaneta</taxon>
    </lineage>
</organism>
<dbReference type="EMBL" id="JAJSOF020000033">
    <property type="protein sequence ID" value="KAJ4429758.1"/>
    <property type="molecule type" value="Genomic_DNA"/>
</dbReference>
<evidence type="ECO:0000313" key="2">
    <source>
        <dbReference type="EMBL" id="KAJ4429758.1"/>
    </source>
</evidence>
<feature type="compositionally biased region" description="Acidic residues" evidence="1">
    <location>
        <begin position="168"/>
        <end position="182"/>
    </location>
</feature>
<reference evidence="2 3" key="1">
    <citation type="journal article" date="2022" name="Allergy">
        <title>Genome assembly and annotation of Periplaneta americana reveal a comprehensive cockroach allergen profile.</title>
        <authorList>
            <person name="Wang L."/>
            <person name="Xiong Q."/>
            <person name="Saelim N."/>
            <person name="Wang L."/>
            <person name="Nong W."/>
            <person name="Wan A.T."/>
            <person name="Shi M."/>
            <person name="Liu X."/>
            <person name="Cao Q."/>
            <person name="Hui J.H.L."/>
            <person name="Sookrung N."/>
            <person name="Leung T.F."/>
            <person name="Tungtrongchitr A."/>
            <person name="Tsui S.K.W."/>
        </authorList>
    </citation>
    <scope>NUCLEOTIDE SEQUENCE [LARGE SCALE GENOMIC DNA]</scope>
    <source>
        <strain evidence="2">PWHHKU_190912</strain>
    </source>
</reference>
<protein>
    <submittedName>
        <fullName evidence="2">Uncharacterized protein</fullName>
    </submittedName>
</protein>
<evidence type="ECO:0000256" key="1">
    <source>
        <dbReference type="SAM" id="MobiDB-lite"/>
    </source>
</evidence>
<feature type="region of interest" description="Disordered" evidence="1">
    <location>
        <begin position="151"/>
        <end position="182"/>
    </location>
</feature>
<dbReference type="Proteomes" id="UP001148838">
    <property type="component" value="Unassembled WGS sequence"/>
</dbReference>
<comment type="caution">
    <text evidence="2">The sequence shown here is derived from an EMBL/GenBank/DDBJ whole genome shotgun (WGS) entry which is preliminary data.</text>
</comment>
<accession>A0ABQ8S739</accession>
<feature type="compositionally biased region" description="Basic and acidic residues" evidence="1">
    <location>
        <begin position="151"/>
        <end position="167"/>
    </location>
</feature>
<sequence length="182" mass="20894">MVIGQLMEAASEALRNIRHHAVRSMLAEALKEVGFTVHQEVQGLATQGSVRRIDIIAIKNNSAYILDPTIRFETHADHPHEVDSEKKRIYESTIPFYKDKYSLSHIDVIGLMVGARGTLLLCQHIEARWNREQRRDVVVLSEAKLEDVELKDDRRVRNAEKGTKYRDDDDDDDDDDNNNNNT</sequence>
<name>A0ABQ8S739_PERAM</name>
<evidence type="ECO:0000313" key="3">
    <source>
        <dbReference type="Proteomes" id="UP001148838"/>
    </source>
</evidence>